<dbReference type="GO" id="GO:0006396">
    <property type="term" value="P:RNA processing"/>
    <property type="evidence" value="ECO:0007669"/>
    <property type="project" value="InterPro"/>
</dbReference>
<comment type="catalytic activity">
    <reaction evidence="9">
        <text>a 5'-end dephospho-2'-deoxyribonucleoside-DNA + ATP = a 5'-end 5'-phospho-2'-deoxyribonucleoside-DNA + ADP + H(+)</text>
        <dbReference type="Rhea" id="RHEA:15669"/>
        <dbReference type="Rhea" id="RHEA-COMP:13180"/>
        <dbReference type="Rhea" id="RHEA-COMP:13184"/>
        <dbReference type="ChEBI" id="CHEBI:15378"/>
        <dbReference type="ChEBI" id="CHEBI:30616"/>
        <dbReference type="ChEBI" id="CHEBI:136412"/>
        <dbReference type="ChEBI" id="CHEBI:136416"/>
        <dbReference type="ChEBI" id="CHEBI:456216"/>
        <dbReference type="EC" id="2.7.1.78"/>
    </reaction>
</comment>
<keyword evidence="3" id="KW-0808">Transferase</keyword>
<evidence type="ECO:0000256" key="1">
    <source>
        <dbReference type="ARBA" id="ARBA00001968"/>
    </source>
</evidence>
<dbReference type="Gene3D" id="3.40.50.300">
    <property type="entry name" value="P-loop containing nucleotide triphosphate hydrolases"/>
    <property type="match status" value="1"/>
</dbReference>
<comment type="caution">
    <text evidence="11">The sequence shown here is derived from an EMBL/GenBank/DDBJ whole genome shotgun (WGS) entry which is preliminary data.</text>
</comment>
<evidence type="ECO:0000313" key="11">
    <source>
        <dbReference type="EMBL" id="KSW11713.1"/>
    </source>
</evidence>
<evidence type="ECO:0000259" key="10">
    <source>
        <dbReference type="Pfam" id="PF16575"/>
    </source>
</evidence>
<dbReference type="PANTHER" id="PTHR12755:SF3">
    <property type="entry name" value="POLYNUCLEOTIDE 5'-HYDROXYL-KINASE NOL9"/>
    <property type="match status" value="1"/>
</dbReference>
<dbReference type="EMBL" id="LNTB01000001">
    <property type="protein sequence ID" value="KSW11713.1"/>
    <property type="molecule type" value="Genomic_DNA"/>
</dbReference>
<dbReference type="RefSeq" id="WP_058370390.1">
    <property type="nucleotide sequence ID" value="NZ_LNTB01000001.1"/>
</dbReference>
<evidence type="ECO:0000256" key="8">
    <source>
        <dbReference type="ARBA" id="ARBA00044641"/>
    </source>
</evidence>
<name>A0A0V8RUH3_PYROC</name>
<dbReference type="InterPro" id="IPR045116">
    <property type="entry name" value="Clp1/Grc3"/>
</dbReference>
<keyword evidence="4" id="KW-0547">Nucleotide-binding</keyword>
<reference evidence="11 12" key="1">
    <citation type="submission" date="2015-11" db="EMBL/GenBank/DDBJ databases">
        <title>Genome sequence of Pyrodictium occultum PL-19, a marine hyperthermophilic archaeon isolated from Volcano, Italy.</title>
        <authorList>
            <person name="Utturkar S."/>
            <person name="Huber H."/>
            <person name="Leptihn S."/>
            <person name="Brown S."/>
            <person name="Stetter K.O."/>
            <person name="Podar M."/>
        </authorList>
    </citation>
    <scope>NUCLEOTIDE SEQUENCE [LARGE SCALE GENOMIC DNA]</scope>
    <source>
        <strain evidence="11 12">PL-19</strain>
    </source>
</reference>
<dbReference type="EC" id="2.7.1.78" evidence="2"/>
<evidence type="ECO:0000313" key="12">
    <source>
        <dbReference type="Proteomes" id="UP000053352"/>
    </source>
</evidence>
<dbReference type="PANTHER" id="PTHR12755">
    <property type="entry name" value="CLEAVAGE/POLYADENYLATION FACTOR IA SUBUNIT CLP1P"/>
    <property type="match status" value="1"/>
</dbReference>
<keyword evidence="12" id="KW-1185">Reference proteome</keyword>
<dbReference type="Proteomes" id="UP000053352">
    <property type="component" value="Unassembled WGS sequence"/>
</dbReference>
<dbReference type="STRING" id="2309.CF15_02535"/>
<dbReference type="GO" id="GO:0051734">
    <property type="term" value="F:ATP-dependent polynucleotide 5'-hydroxyl-kinase activity"/>
    <property type="evidence" value="ECO:0007669"/>
    <property type="project" value="UniProtKB-EC"/>
</dbReference>
<dbReference type="InterPro" id="IPR032319">
    <property type="entry name" value="CLP1_P"/>
</dbReference>
<evidence type="ECO:0000256" key="3">
    <source>
        <dbReference type="ARBA" id="ARBA00022679"/>
    </source>
</evidence>
<proteinExistence type="predicted"/>
<dbReference type="InterPro" id="IPR027417">
    <property type="entry name" value="P-loop_NTPase"/>
</dbReference>
<comment type="function">
    <text evidence="7">Polynucleotide kinase that can phosphorylate the 5'-hydroxyl groups of both single-stranded RNA (ssRNA) and single-stranded DNA (ssDNA). Exhibits a strong preference for ssRNA.</text>
</comment>
<feature type="domain" description="Clp1 P-loop" evidence="10">
    <location>
        <begin position="101"/>
        <end position="279"/>
    </location>
</feature>
<comment type="cofactor">
    <cofactor evidence="1">
        <name>a divalent metal cation</name>
        <dbReference type="ChEBI" id="CHEBI:60240"/>
    </cofactor>
</comment>
<protein>
    <recommendedName>
        <fullName evidence="2">polynucleotide 5'-hydroxyl-kinase</fullName>
        <ecNumber evidence="2">2.7.1.78</ecNumber>
    </recommendedName>
</protein>
<evidence type="ECO:0000256" key="9">
    <source>
        <dbReference type="ARBA" id="ARBA00044673"/>
    </source>
</evidence>
<evidence type="ECO:0000256" key="2">
    <source>
        <dbReference type="ARBA" id="ARBA00012157"/>
    </source>
</evidence>
<dbReference type="Pfam" id="PF16575">
    <property type="entry name" value="CLP1_P"/>
    <property type="match status" value="1"/>
</dbReference>
<keyword evidence="6" id="KW-0067">ATP-binding</keyword>
<sequence>MRISIRLEPGQVVRATGPLRARVSYGQVVVLGAVFNHGDEFVVHKHRSYAIKALVESSVEVEVGYGGSLERPEPGEEVVDTWLRSVDDAIRRGCKSFMVLGPVDAGKSSLSAMILNRALLRGMRAGVVDADVGQADVGPPACVSAAEARRPLLWLRELRAEYIRFVGSITPQRAERRIVAGAVELALRLRSRGIEVVVVDTDGWVQGINSIEYKAEIARYIPVDMVYVVGDEKLYHMVERLFSGQRCGVAYLPSPASRRERSREERRELRSQAYRRYLEPLYERDIDLARVSVYGSCFFSGARLPGEHVKTLQQLLRAPVLAASETHDTLYVVTLGQADPGGIERAASVYQKQMYILDKNLAINALVSLIGPDGEEKALGLLRDIDFQRMVARVATPYTGEVKGLVLGGVRLSEDYEETGRPLRCVI</sequence>
<evidence type="ECO:0000256" key="4">
    <source>
        <dbReference type="ARBA" id="ARBA00022741"/>
    </source>
</evidence>
<evidence type="ECO:0000256" key="5">
    <source>
        <dbReference type="ARBA" id="ARBA00022777"/>
    </source>
</evidence>
<evidence type="ECO:0000256" key="6">
    <source>
        <dbReference type="ARBA" id="ARBA00022840"/>
    </source>
</evidence>
<gene>
    <name evidence="11" type="ORF">CF15_02535</name>
</gene>
<dbReference type="OrthoDB" id="359472at2157"/>
<dbReference type="AlphaFoldDB" id="A0A0V8RUH3"/>
<comment type="catalytic activity">
    <reaction evidence="8">
        <text>a 5'-end dephospho-ribonucleoside-RNA + ATP = a 5'-end 5'-phospho-ribonucleoside-RNA + ADP + H(+)</text>
        <dbReference type="Rhea" id="RHEA:54580"/>
        <dbReference type="Rhea" id="RHEA-COMP:13936"/>
        <dbReference type="Rhea" id="RHEA-COMP:15179"/>
        <dbReference type="ChEBI" id="CHEBI:15378"/>
        <dbReference type="ChEBI" id="CHEBI:30616"/>
        <dbReference type="ChEBI" id="CHEBI:138282"/>
        <dbReference type="ChEBI" id="CHEBI:138284"/>
        <dbReference type="ChEBI" id="CHEBI:456216"/>
        <dbReference type="EC" id="2.7.1.78"/>
    </reaction>
</comment>
<accession>A0A0V8RUH3</accession>
<organism evidence="11 12">
    <name type="scientific">Pyrodictium occultum</name>
    <dbReference type="NCBI Taxonomy" id="2309"/>
    <lineage>
        <taxon>Archaea</taxon>
        <taxon>Thermoproteota</taxon>
        <taxon>Thermoprotei</taxon>
        <taxon>Desulfurococcales</taxon>
        <taxon>Pyrodictiaceae</taxon>
        <taxon>Pyrodictium</taxon>
    </lineage>
</organism>
<dbReference type="GO" id="GO:0005524">
    <property type="term" value="F:ATP binding"/>
    <property type="evidence" value="ECO:0007669"/>
    <property type="project" value="UniProtKB-KW"/>
</dbReference>
<keyword evidence="5" id="KW-0418">Kinase</keyword>
<evidence type="ECO:0000256" key="7">
    <source>
        <dbReference type="ARBA" id="ARBA00024737"/>
    </source>
</evidence>
<dbReference type="SUPFAM" id="SSF52540">
    <property type="entry name" value="P-loop containing nucleoside triphosphate hydrolases"/>
    <property type="match status" value="1"/>
</dbReference>